<accession>A0A834J9X6</accession>
<protein>
    <recommendedName>
        <fullName evidence="4">RCC1 domain-containing protein 1</fullName>
    </recommendedName>
</protein>
<sequence length="351" mass="39327">MTNMALYYAGFNASSLFTEEEDIVVALDQFTKVPFSGVTNMEISWNYFLLWRDLELYIVGKVDNADDKKLPELLITPESSGRCKIVSAGKESIIISTTNNEIWQYRLYEKSWKRVPNFINASKELEEEYPMKISQGGCTVILTNLGRIFNIPILVEMPKRIKFVDFSCGFDHTIMLAANGDVYSMGMGTRGQLGHGDLEDCDEPQLIEALAGLNVVQISAAGWHNAVVTDQGDLYTWGWNVNGELGIPKGDTKVVAIPTVINFTNDKEECIDINVKKVQCGNTFTICMMDNKSFWGCGSNKYGQLGQSRQKVTSSTIFFKLDVPLDRKNIIDFKCEEWGTMISTEVISSVS</sequence>
<dbReference type="Proteomes" id="UP000617340">
    <property type="component" value="Unassembled WGS sequence"/>
</dbReference>
<proteinExistence type="predicted"/>
<dbReference type="Pfam" id="PF00415">
    <property type="entry name" value="RCC1"/>
    <property type="match status" value="2"/>
</dbReference>
<evidence type="ECO:0000313" key="2">
    <source>
        <dbReference type="EMBL" id="KAF7383711.1"/>
    </source>
</evidence>
<evidence type="ECO:0000256" key="1">
    <source>
        <dbReference type="PROSITE-ProRule" id="PRU00235"/>
    </source>
</evidence>
<name>A0A834J9X6_VESGE</name>
<dbReference type="EMBL" id="JACSDZ010000018">
    <property type="protein sequence ID" value="KAF7383711.1"/>
    <property type="molecule type" value="Genomic_DNA"/>
</dbReference>
<dbReference type="SUPFAM" id="SSF50985">
    <property type="entry name" value="RCC1/BLIP-II"/>
    <property type="match status" value="1"/>
</dbReference>
<feature type="repeat" description="RCC1" evidence="1">
    <location>
        <begin position="180"/>
        <end position="231"/>
    </location>
</feature>
<keyword evidence="3" id="KW-1185">Reference proteome</keyword>
<dbReference type="InterPro" id="IPR000408">
    <property type="entry name" value="Reg_chr_condens"/>
</dbReference>
<evidence type="ECO:0000313" key="3">
    <source>
        <dbReference type="Proteomes" id="UP000617340"/>
    </source>
</evidence>
<dbReference type="AlphaFoldDB" id="A0A834J9X6"/>
<dbReference type="InterPro" id="IPR052830">
    <property type="entry name" value="RCC1_domain-containing"/>
</dbReference>
<evidence type="ECO:0008006" key="4">
    <source>
        <dbReference type="Google" id="ProtNLM"/>
    </source>
</evidence>
<dbReference type="Gene3D" id="2.130.10.30">
    <property type="entry name" value="Regulator of chromosome condensation 1/beta-lactamase-inhibitor protein II"/>
    <property type="match status" value="1"/>
</dbReference>
<feature type="repeat" description="RCC1" evidence="1">
    <location>
        <begin position="232"/>
        <end position="291"/>
    </location>
</feature>
<organism evidence="2 3">
    <name type="scientific">Vespula germanica</name>
    <name type="common">German yellow jacket</name>
    <name type="synonym">Paravespula germanica</name>
    <dbReference type="NCBI Taxonomy" id="30212"/>
    <lineage>
        <taxon>Eukaryota</taxon>
        <taxon>Metazoa</taxon>
        <taxon>Ecdysozoa</taxon>
        <taxon>Arthropoda</taxon>
        <taxon>Hexapoda</taxon>
        <taxon>Insecta</taxon>
        <taxon>Pterygota</taxon>
        <taxon>Neoptera</taxon>
        <taxon>Endopterygota</taxon>
        <taxon>Hymenoptera</taxon>
        <taxon>Apocrita</taxon>
        <taxon>Aculeata</taxon>
        <taxon>Vespoidea</taxon>
        <taxon>Vespidae</taxon>
        <taxon>Vespinae</taxon>
        <taxon>Vespula</taxon>
    </lineage>
</organism>
<comment type="caution">
    <text evidence="2">The sequence shown here is derived from an EMBL/GenBank/DDBJ whole genome shotgun (WGS) entry which is preliminary data.</text>
</comment>
<dbReference type="PROSITE" id="PS50012">
    <property type="entry name" value="RCC1_3"/>
    <property type="match status" value="2"/>
</dbReference>
<dbReference type="PANTHER" id="PTHR46849">
    <property type="entry name" value="RCC1 DOMAIN-CONTAINING PROTEIN 1"/>
    <property type="match status" value="1"/>
</dbReference>
<dbReference type="PANTHER" id="PTHR46849:SF1">
    <property type="entry name" value="RCC1 DOMAIN-CONTAINING PROTEIN 1"/>
    <property type="match status" value="1"/>
</dbReference>
<dbReference type="InterPro" id="IPR009091">
    <property type="entry name" value="RCC1/BLIP-II"/>
</dbReference>
<dbReference type="PROSITE" id="PS00626">
    <property type="entry name" value="RCC1_2"/>
    <property type="match status" value="1"/>
</dbReference>
<dbReference type="PRINTS" id="PR00633">
    <property type="entry name" value="RCCNDNSATION"/>
</dbReference>
<reference evidence="2" key="1">
    <citation type="journal article" date="2020" name="G3 (Bethesda)">
        <title>High-Quality Assemblies for Three Invasive Social Wasps from the &lt;i&gt;Vespula&lt;/i&gt; Genus.</title>
        <authorList>
            <person name="Harrop T.W.R."/>
            <person name="Guhlin J."/>
            <person name="McLaughlin G.M."/>
            <person name="Permina E."/>
            <person name="Stockwell P."/>
            <person name="Gilligan J."/>
            <person name="Le Lec M.F."/>
            <person name="Gruber M.A.M."/>
            <person name="Quinn O."/>
            <person name="Lovegrove M."/>
            <person name="Duncan E.J."/>
            <person name="Remnant E.J."/>
            <person name="Van Eeckhoven J."/>
            <person name="Graham B."/>
            <person name="Knapp R.A."/>
            <person name="Langford K.W."/>
            <person name="Kronenberg Z."/>
            <person name="Press M.O."/>
            <person name="Eacker S.M."/>
            <person name="Wilson-Rankin E.E."/>
            <person name="Purcell J."/>
            <person name="Lester P.J."/>
            <person name="Dearden P.K."/>
        </authorList>
    </citation>
    <scope>NUCLEOTIDE SEQUENCE</scope>
    <source>
        <strain evidence="2">Linc-1</strain>
    </source>
</reference>
<gene>
    <name evidence="2" type="ORF">HZH68_014468</name>
</gene>